<keyword evidence="4 6" id="KW-0067">ATP-binding</keyword>
<dbReference type="SMART" id="SM00878">
    <property type="entry name" value="Biotin_carb_C"/>
    <property type="match status" value="1"/>
</dbReference>
<dbReference type="SUPFAM" id="SSF52440">
    <property type="entry name" value="PreATP-grasp domain"/>
    <property type="match status" value="1"/>
</dbReference>
<reference evidence="12" key="2">
    <citation type="submission" date="2023-01" db="EMBL/GenBank/DDBJ databases">
        <title>Draft genome sequence of Sneathiella chinensis strain NBRC 103408.</title>
        <authorList>
            <person name="Sun Q."/>
            <person name="Mori K."/>
        </authorList>
    </citation>
    <scope>NUCLEOTIDE SEQUENCE</scope>
    <source>
        <strain evidence="12">NBRC 103408</strain>
    </source>
</reference>
<feature type="compositionally biased region" description="Polar residues" evidence="7">
    <location>
        <begin position="473"/>
        <end position="483"/>
    </location>
</feature>
<dbReference type="InterPro" id="IPR050856">
    <property type="entry name" value="Biotin_carboxylase_complex"/>
</dbReference>
<evidence type="ECO:0000256" key="6">
    <source>
        <dbReference type="PROSITE-ProRule" id="PRU00409"/>
    </source>
</evidence>
<name>A0ABQ5U4C5_9PROT</name>
<dbReference type="EMBL" id="BSNF01000006">
    <property type="protein sequence ID" value="GLQ06093.1"/>
    <property type="molecule type" value="Genomic_DNA"/>
</dbReference>
<dbReference type="InterPro" id="IPR000089">
    <property type="entry name" value="Biotin_lipoyl"/>
</dbReference>
<evidence type="ECO:0000259" key="8">
    <source>
        <dbReference type="PROSITE" id="PS50968"/>
    </source>
</evidence>
<keyword evidence="13" id="KW-1185">Reference proteome</keyword>
<dbReference type="InterPro" id="IPR011053">
    <property type="entry name" value="Single_hybrid_motif"/>
</dbReference>
<dbReference type="PROSITE" id="PS00188">
    <property type="entry name" value="BIOTIN"/>
    <property type="match status" value="1"/>
</dbReference>
<keyword evidence="5" id="KW-0092">Biotin</keyword>
<dbReference type="InterPro" id="IPR005481">
    <property type="entry name" value="BC-like_N"/>
</dbReference>
<reference evidence="12" key="1">
    <citation type="journal article" date="2014" name="Int. J. Syst. Evol. Microbiol.">
        <title>Complete genome of a new Firmicutes species belonging to the dominant human colonic microbiota ('Ruminococcus bicirculans') reveals two chromosomes and a selective capacity to utilize plant glucans.</title>
        <authorList>
            <consortium name="NISC Comparative Sequencing Program"/>
            <person name="Wegmann U."/>
            <person name="Louis P."/>
            <person name="Goesmann A."/>
            <person name="Henrissat B."/>
            <person name="Duncan S.H."/>
            <person name="Flint H.J."/>
        </authorList>
    </citation>
    <scope>NUCLEOTIDE SEQUENCE</scope>
    <source>
        <strain evidence="12">NBRC 103408</strain>
    </source>
</reference>
<dbReference type="Pfam" id="PF00364">
    <property type="entry name" value="Biotin_lipoyl"/>
    <property type="match status" value="1"/>
</dbReference>
<dbReference type="InterPro" id="IPR029045">
    <property type="entry name" value="ClpP/crotonase-like_dom_sf"/>
</dbReference>
<dbReference type="Pfam" id="PF02785">
    <property type="entry name" value="Biotin_carb_C"/>
    <property type="match status" value="1"/>
</dbReference>
<dbReference type="InterPro" id="IPR011054">
    <property type="entry name" value="Rudment_hybrid_motif"/>
</dbReference>
<dbReference type="InterPro" id="IPR013815">
    <property type="entry name" value="ATP_grasp_subdomain_1"/>
</dbReference>
<evidence type="ECO:0000313" key="13">
    <source>
        <dbReference type="Proteomes" id="UP001161409"/>
    </source>
</evidence>
<dbReference type="InterPro" id="IPR005482">
    <property type="entry name" value="Biotin_COase_C"/>
</dbReference>
<dbReference type="InterPro" id="IPR011763">
    <property type="entry name" value="COA_CT_C"/>
</dbReference>
<dbReference type="InterPro" id="IPR016185">
    <property type="entry name" value="PreATP-grasp_dom_sf"/>
</dbReference>
<dbReference type="Proteomes" id="UP001161409">
    <property type="component" value="Unassembled WGS sequence"/>
</dbReference>
<keyword evidence="2" id="KW-0436">Ligase</keyword>
<sequence>MSIRCLAIANRGEISLRIIRSARLLGIEAVALHSEDDAGALFVRRADRAVVLPGTGPAAYLDIPAVVEAIKQAGADAVHPGYGFLSENPQFAEACREAGITFVGPTPETLQQLADKSAARRLAMDMGVPCLGGTNDPTSLERVEAFMADLPAGEALFIKAVSGGGGRGMRLVHKGDDLAAAFKSAEAEAMAAFGDGRLYVERFMPSARHVEVQVIGDGQQVCHLFDRDCSLQRRHQKIVEIAPAGDVAPEVREQLFDAALRMAAALSYRGVGTFEFLVSNVDGTFAFMEANPRLQVEHTVTEEILGLDLVSLQLEIAGGKSLVDLGVVQSALQPDGVAIQARINAEVISETGEVRPAGGALTGHEVPTGKGIRVDGCAHGGWQPNPRYDSLVSKVIVHTAYGGQQAALHLLDRALGEYVIAGTETSIPFVRAVLQHEDVLQGKLYTRFVDDHVAALFAASQQVRKTQEGLAPTGQQGQTQSHLQAPPGTRPIESHLMGTVVELSLQQTDTVGSGQVVAILEAMKMEHQIIASFSGQVAGVAVSVGETVAEGQPLFFVEPADIDRAHDTIEETVDLDAVRPDLAALLEKQGAVLDAARPEAVAKRHAKGKRTIRENIARLVDDGSFSEYGSLNIAAQRSRHSVETLEKISPADGMVAGTASLNGQHFDESRAACVVLGYDYTVFAGTQGVMNHKKTDRMLHLAEARQLPVIFYGEGGGGRPGDVDLNAASTLDVPTFQTYARLSGLVPRIAIASGRCFAGNAALMGVSDILIATEDTTIGMGGPAMIEGGGLGVFTPDEVGPVSVQGPNGVVDLVVPDEEAATDAARTVLSYFQGEVKDWTQEDQRKLRFAIPENRLRVYDIRAVIDLIADTGSVTELRPDFAPGMLTCFIRIEGRPLGLIANNPQHLGGAIDADGSEKAARHIQLCDAFDIPILSLCDTPGFMVGPEAEKTALVRKTARLFAAAGSVTVPFMTVILRKAYGLGAQAMAGGSTHAPFLTISWPTGEMGPMGLEGAVRLGFRKELEAIADEGERQAAFDQMVAAAYVRGKAVNAAAFMEIDDVIDPLETRTRLVMALKAAGNGARIRGKKRTFVDSW</sequence>
<evidence type="ECO:0000259" key="11">
    <source>
        <dbReference type="PROSITE" id="PS50989"/>
    </source>
</evidence>
<feature type="region of interest" description="Disordered" evidence="7">
    <location>
        <begin position="467"/>
        <end position="491"/>
    </location>
</feature>
<dbReference type="SUPFAM" id="SSF51246">
    <property type="entry name" value="Rudiment single hybrid motif"/>
    <property type="match status" value="1"/>
</dbReference>
<feature type="domain" description="Biotin carboxylation" evidence="10">
    <location>
        <begin position="2"/>
        <end position="454"/>
    </location>
</feature>
<dbReference type="InterPro" id="IPR034733">
    <property type="entry name" value="AcCoA_carboxyl_beta"/>
</dbReference>
<dbReference type="Pfam" id="PF01039">
    <property type="entry name" value="Carboxyl_trans"/>
    <property type="match status" value="1"/>
</dbReference>
<dbReference type="InterPro" id="IPR005479">
    <property type="entry name" value="CPAse_ATP-bd"/>
</dbReference>
<organism evidence="12 13">
    <name type="scientific">Sneathiella chinensis</name>
    <dbReference type="NCBI Taxonomy" id="349750"/>
    <lineage>
        <taxon>Bacteria</taxon>
        <taxon>Pseudomonadati</taxon>
        <taxon>Pseudomonadota</taxon>
        <taxon>Alphaproteobacteria</taxon>
        <taxon>Sneathiellales</taxon>
        <taxon>Sneathiellaceae</taxon>
        <taxon>Sneathiella</taxon>
    </lineage>
</organism>
<evidence type="ECO:0000256" key="4">
    <source>
        <dbReference type="ARBA" id="ARBA00022840"/>
    </source>
</evidence>
<protein>
    <submittedName>
        <fullName evidence="12">Pyruvate carboxylase</fullName>
    </submittedName>
</protein>
<dbReference type="Gene3D" id="2.40.50.100">
    <property type="match status" value="1"/>
</dbReference>
<evidence type="ECO:0000256" key="2">
    <source>
        <dbReference type="ARBA" id="ARBA00022598"/>
    </source>
</evidence>
<dbReference type="SUPFAM" id="SSF51230">
    <property type="entry name" value="Single hybrid motif"/>
    <property type="match status" value="1"/>
</dbReference>
<dbReference type="PROSITE" id="PS00867">
    <property type="entry name" value="CPSASE_2"/>
    <property type="match status" value="1"/>
</dbReference>
<dbReference type="InterPro" id="IPR011761">
    <property type="entry name" value="ATP-grasp"/>
</dbReference>
<comment type="cofactor">
    <cofactor evidence="1">
        <name>biotin</name>
        <dbReference type="ChEBI" id="CHEBI:57586"/>
    </cofactor>
</comment>
<dbReference type="Gene3D" id="3.90.226.10">
    <property type="entry name" value="2-enoyl-CoA Hydratase, Chain A, domain 1"/>
    <property type="match status" value="2"/>
</dbReference>
<dbReference type="Pfam" id="PF00289">
    <property type="entry name" value="Biotin_carb_N"/>
    <property type="match status" value="1"/>
</dbReference>
<dbReference type="PANTHER" id="PTHR18866:SF33">
    <property type="entry name" value="METHYLCROTONOYL-COA CARBOXYLASE SUBUNIT ALPHA, MITOCHONDRIAL-RELATED"/>
    <property type="match status" value="1"/>
</dbReference>
<dbReference type="RefSeq" id="WP_169560159.1">
    <property type="nucleotide sequence ID" value="NZ_BSNF01000006.1"/>
</dbReference>
<feature type="domain" description="Lipoyl-binding" evidence="8">
    <location>
        <begin position="480"/>
        <end position="558"/>
    </location>
</feature>
<accession>A0ABQ5U4C5</accession>
<dbReference type="PROSITE" id="PS50989">
    <property type="entry name" value="COA_CT_CTER"/>
    <property type="match status" value="1"/>
</dbReference>
<dbReference type="InterPro" id="IPR011764">
    <property type="entry name" value="Biotin_carboxylation_dom"/>
</dbReference>
<keyword evidence="12" id="KW-0670">Pyruvate</keyword>
<dbReference type="Gene3D" id="3.30.1490.20">
    <property type="entry name" value="ATP-grasp fold, A domain"/>
    <property type="match status" value="1"/>
</dbReference>
<evidence type="ECO:0000256" key="7">
    <source>
        <dbReference type="SAM" id="MobiDB-lite"/>
    </source>
</evidence>
<evidence type="ECO:0000313" key="12">
    <source>
        <dbReference type="EMBL" id="GLQ06093.1"/>
    </source>
</evidence>
<dbReference type="SUPFAM" id="SSF52096">
    <property type="entry name" value="ClpP/crotonase"/>
    <property type="match status" value="2"/>
</dbReference>
<dbReference type="PROSITE" id="PS50979">
    <property type="entry name" value="BC"/>
    <property type="match status" value="1"/>
</dbReference>
<dbReference type="SUPFAM" id="SSF56059">
    <property type="entry name" value="Glutathione synthetase ATP-binding domain-like"/>
    <property type="match status" value="1"/>
</dbReference>
<gene>
    <name evidence="12" type="ORF">GCM10007924_13140</name>
</gene>
<proteinExistence type="predicted"/>
<dbReference type="InterPro" id="IPR001882">
    <property type="entry name" value="Biotin_BS"/>
</dbReference>
<dbReference type="CDD" id="cd06850">
    <property type="entry name" value="biotinyl_domain"/>
    <property type="match status" value="1"/>
</dbReference>
<dbReference type="Gene3D" id="3.30.470.20">
    <property type="entry name" value="ATP-grasp fold, B domain"/>
    <property type="match status" value="1"/>
</dbReference>
<dbReference type="Gene3D" id="3.40.50.20">
    <property type="match status" value="1"/>
</dbReference>
<evidence type="ECO:0000256" key="3">
    <source>
        <dbReference type="ARBA" id="ARBA00022741"/>
    </source>
</evidence>
<evidence type="ECO:0000259" key="9">
    <source>
        <dbReference type="PROSITE" id="PS50975"/>
    </source>
</evidence>
<comment type="caution">
    <text evidence="12">The sequence shown here is derived from an EMBL/GenBank/DDBJ whole genome shotgun (WGS) entry which is preliminary data.</text>
</comment>
<dbReference type="PANTHER" id="PTHR18866">
    <property type="entry name" value="CARBOXYLASE:PYRUVATE/ACETYL-COA/PROPIONYL-COA CARBOXYLASE"/>
    <property type="match status" value="1"/>
</dbReference>
<keyword evidence="3 6" id="KW-0547">Nucleotide-binding</keyword>
<dbReference type="PROSITE" id="PS50975">
    <property type="entry name" value="ATP_GRASP"/>
    <property type="match status" value="1"/>
</dbReference>
<evidence type="ECO:0000256" key="5">
    <source>
        <dbReference type="ARBA" id="ARBA00023267"/>
    </source>
</evidence>
<evidence type="ECO:0000259" key="10">
    <source>
        <dbReference type="PROSITE" id="PS50979"/>
    </source>
</evidence>
<feature type="domain" description="ATP-grasp" evidence="9">
    <location>
        <begin position="120"/>
        <end position="318"/>
    </location>
</feature>
<evidence type="ECO:0000256" key="1">
    <source>
        <dbReference type="ARBA" id="ARBA00001953"/>
    </source>
</evidence>
<feature type="domain" description="CoA carboxyltransferase C-terminal" evidence="11">
    <location>
        <begin position="842"/>
        <end position="1095"/>
    </location>
</feature>
<dbReference type="PROSITE" id="PS50968">
    <property type="entry name" value="BIOTINYL_LIPOYL"/>
    <property type="match status" value="1"/>
</dbReference>
<dbReference type="Pfam" id="PF02786">
    <property type="entry name" value="CPSase_L_D2"/>
    <property type="match status" value="1"/>
</dbReference>